<comment type="caution">
    <text evidence="1">The sequence shown here is derived from an EMBL/GenBank/DDBJ whole genome shotgun (WGS) entry which is preliminary data.</text>
</comment>
<dbReference type="Proteomes" id="UP000663848">
    <property type="component" value="Unassembled WGS sequence"/>
</dbReference>
<sequence>MNFFRQGLKQIVANVEEQARIEFAAAGGNVGGGGAAGGGAAATAATGGATSY</sequence>
<dbReference type="EMBL" id="CAJOBR010074112">
    <property type="protein sequence ID" value="CAF5107921.1"/>
    <property type="molecule type" value="Genomic_DNA"/>
</dbReference>
<feature type="non-terminal residue" evidence="1">
    <location>
        <position position="52"/>
    </location>
</feature>
<accession>A0A822EN25</accession>
<evidence type="ECO:0000313" key="2">
    <source>
        <dbReference type="Proteomes" id="UP000663848"/>
    </source>
</evidence>
<proteinExistence type="predicted"/>
<reference evidence="1" key="1">
    <citation type="submission" date="2021-02" db="EMBL/GenBank/DDBJ databases">
        <authorList>
            <person name="Nowell W R."/>
        </authorList>
    </citation>
    <scope>NUCLEOTIDE SEQUENCE</scope>
</reference>
<name>A0A822EN25_9BILA</name>
<evidence type="ECO:0000313" key="1">
    <source>
        <dbReference type="EMBL" id="CAF5107921.1"/>
    </source>
</evidence>
<protein>
    <submittedName>
        <fullName evidence="1">Uncharacterized protein</fullName>
    </submittedName>
</protein>
<organism evidence="1 2">
    <name type="scientific">Rotaria socialis</name>
    <dbReference type="NCBI Taxonomy" id="392032"/>
    <lineage>
        <taxon>Eukaryota</taxon>
        <taxon>Metazoa</taxon>
        <taxon>Spiralia</taxon>
        <taxon>Gnathifera</taxon>
        <taxon>Rotifera</taxon>
        <taxon>Eurotatoria</taxon>
        <taxon>Bdelloidea</taxon>
        <taxon>Philodinida</taxon>
        <taxon>Philodinidae</taxon>
        <taxon>Rotaria</taxon>
    </lineage>
</organism>
<dbReference type="AlphaFoldDB" id="A0A822EN25"/>
<gene>
    <name evidence="1" type="ORF">QYT958_LOCUS45220</name>
</gene>